<accession>A0ABR1KTV7</accession>
<keyword evidence="2" id="KW-1185">Reference proteome</keyword>
<reference evidence="1 2" key="1">
    <citation type="submission" date="2024-04" db="EMBL/GenBank/DDBJ databases">
        <title>Phyllosticta paracitricarpa is synonymous to the EU quarantine fungus P. citricarpa based on phylogenomic analyses.</title>
        <authorList>
            <consortium name="Lawrence Berkeley National Laboratory"/>
            <person name="Van Ingen-Buijs V.A."/>
            <person name="Van Westerhoven A.C."/>
            <person name="Haridas S."/>
            <person name="Skiadas P."/>
            <person name="Martin F."/>
            <person name="Groenewald J.Z."/>
            <person name="Crous P.W."/>
            <person name="Seidl M.F."/>
        </authorList>
    </citation>
    <scope>NUCLEOTIDE SEQUENCE [LARGE SCALE GENOMIC DNA]</scope>
    <source>
        <strain evidence="1 2">CBS 123371</strain>
    </source>
</reference>
<dbReference type="Proteomes" id="UP001363622">
    <property type="component" value="Unassembled WGS sequence"/>
</dbReference>
<evidence type="ECO:0000313" key="2">
    <source>
        <dbReference type="Proteomes" id="UP001363622"/>
    </source>
</evidence>
<organism evidence="1 2">
    <name type="scientific">Phyllosticta citriasiana</name>
    <dbReference type="NCBI Taxonomy" id="595635"/>
    <lineage>
        <taxon>Eukaryota</taxon>
        <taxon>Fungi</taxon>
        <taxon>Dikarya</taxon>
        <taxon>Ascomycota</taxon>
        <taxon>Pezizomycotina</taxon>
        <taxon>Dothideomycetes</taxon>
        <taxon>Dothideomycetes incertae sedis</taxon>
        <taxon>Botryosphaeriales</taxon>
        <taxon>Phyllostictaceae</taxon>
        <taxon>Phyllosticta</taxon>
    </lineage>
</organism>
<protein>
    <submittedName>
        <fullName evidence="1">Uncharacterized protein</fullName>
    </submittedName>
</protein>
<comment type="caution">
    <text evidence="1">The sequence shown here is derived from an EMBL/GenBank/DDBJ whole genome shotgun (WGS) entry which is preliminary data.</text>
</comment>
<gene>
    <name evidence="1" type="ORF">IWZ03DRAFT_357217</name>
</gene>
<proteinExistence type="predicted"/>
<dbReference type="EMBL" id="JBBPHU010000002">
    <property type="protein sequence ID" value="KAK7521566.1"/>
    <property type="molecule type" value="Genomic_DNA"/>
</dbReference>
<evidence type="ECO:0000313" key="1">
    <source>
        <dbReference type="EMBL" id="KAK7521566.1"/>
    </source>
</evidence>
<name>A0ABR1KTV7_9PEZI</name>
<sequence>MPHYTAPEPHLTQTSLVCFSAATSVGATCRLSIRASSSQTRTYSAGEPIPDHFRDMLTTAPTPQAQIDHAMNVRFKNILESKAAPVYFKRRAQNQPQPEVVKVSPLAQCKKNWIRRELNSGPLPFTVCAIWSSL</sequence>